<organism evidence="1 2">
    <name type="scientific">Phaeobacter gallaeciensis</name>
    <dbReference type="NCBI Taxonomy" id="60890"/>
    <lineage>
        <taxon>Bacteria</taxon>
        <taxon>Pseudomonadati</taxon>
        <taxon>Pseudomonadota</taxon>
        <taxon>Alphaproteobacteria</taxon>
        <taxon>Rhodobacterales</taxon>
        <taxon>Roseobacteraceae</taxon>
        <taxon>Phaeobacter</taxon>
    </lineage>
</organism>
<dbReference type="Proteomes" id="UP000217545">
    <property type="component" value="Chromosome"/>
</dbReference>
<evidence type="ECO:0000313" key="1">
    <source>
        <dbReference type="EMBL" id="ATF06332.1"/>
    </source>
</evidence>
<reference evidence="1 2" key="1">
    <citation type="journal article" date="2017" name="Front. Microbiol.">
        <title>Phaeobacter piscinae sp. nov., a species of the Roseobacter group and potential aquaculture probiont.</title>
        <authorList>
            <person name="Sonnenschein E.C."/>
            <person name="Phippen C.B.W."/>
            <person name="Nielsen K.F."/>
            <person name="Mateiu R.V."/>
            <person name="Melchiorsen J."/>
            <person name="Gram L."/>
            <person name="Overmann J."/>
            <person name="Freese H.M."/>
        </authorList>
    </citation>
    <scope>NUCLEOTIDE SEQUENCE [LARGE SCALE GENOMIC DNA]</scope>
    <source>
        <strain evidence="1 2">P63</strain>
    </source>
</reference>
<name>A0AAD0EBS5_9RHOB</name>
<dbReference type="AlphaFoldDB" id="A0AAD0EBS5"/>
<gene>
    <name evidence="1" type="ORF">PhaeoP63_02266</name>
</gene>
<dbReference type="GeneID" id="31846657"/>
<evidence type="ECO:0000313" key="2">
    <source>
        <dbReference type="Proteomes" id="UP000217545"/>
    </source>
</evidence>
<accession>A0AAD0EBS5</accession>
<sequence length="100" mass="11281">MLDDGLDRLLRLVEAQEAAEDRMAAEWAAAIGDNGGPPLDDLFGLGAPWMEHANEAELARLAKLAPRIMRRQKILSDTIAERTKIMNRCIRRMRRARGQN</sequence>
<dbReference type="EMBL" id="CP010784">
    <property type="protein sequence ID" value="ATF06332.1"/>
    <property type="molecule type" value="Genomic_DNA"/>
</dbReference>
<protein>
    <submittedName>
        <fullName evidence="1">Uncharacterized protein</fullName>
    </submittedName>
</protein>
<proteinExistence type="predicted"/>
<dbReference type="RefSeq" id="WP_024097676.1">
    <property type="nucleotide sequence ID" value="NZ_CP010588.1"/>
</dbReference>